<sequence length="222" mass="25201">MSSTIETRTYYPRRGRVSLRHHSALETLYPRYGVPAERVDNRALFGRDHDVVLEIGSGMGEASLVMAQEDPRRDYIAVEVHPPGIGNLLALIEEHSLTNLRVHDGDAISLLTDHVPDGALSEIRVFFPDPWPKARHHKRRIIRPAYAALMRSKLRSGGVLRCATDWADYAEVMLEVLSADPGLRNRFERESPRPRWRPVTKFEQRAVEAGRGITDLCFDRVG</sequence>
<organism evidence="8 9">
    <name type="scientific">Stackebrandtia endophytica</name>
    <dbReference type="NCBI Taxonomy" id="1496996"/>
    <lineage>
        <taxon>Bacteria</taxon>
        <taxon>Bacillati</taxon>
        <taxon>Actinomycetota</taxon>
        <taxon>Actinomycetes</taxon>
        <taxon>Glycomycetales</taxon>
        <taxon>Glycomycetaceae</taxon>
        <taxon>Stackebrandtia</taxon>
    </lineage>
</organism>
<feature type="binding site" evidence="7">
    <location>
        <position position="165"/>
    </location>
    <ligand>
        <name>substrate</name>
    </ligand>
</feature>
<proteinExistence type="inferred from homology"/>
<dbReference type="EMBL" id="VFOW01000001">
    <property type="protein sequence ID" value="TQL77116.1"/>
    <property type="molecule type" value="Genomic_DNA"/>
</dbReference>
<feature type="binding site" evidence="7">
    <location>
        <position position="106"/>
    </location>
    <ligand>
        <name>S-adenosyl-L-methionine</name>
        <dbReference type="ChEBI" id="CHEBI:59789"/>
    </ligand>
</feature>
<dbReference type="Pfam" id="PF02390">
    <property type="entry name" value="Methyltransf_4"/>
    <property type="match status" value="1"/>
</dbReference>
<dbReference type="FunCoup" id="A0A543AX05">
    <property type="interactions" value="110"/>
</dbReference>
<dbReference type="InParanoid" id="A0A543AX05"/>
<evidence type="ECO:0000256" key="4">
    <source>
        <dbReference type="ARBA" id="ARBA00022679"/>
    </source>
</evidence>
<accession>A0A543AX05</accession>
<keyword evidence="4 7" id="KW-0808">Transferase</keyword>
<keyword evidence="5 7" id="KW-0949">S-adenosyl-L-methionine</keyword>
<keyword evidence="3 7" id="KW-0489">Methyltransferase</keyword>
<evidence type="ECO:0000313" key="8">
    <source>
        <dbReference type="EMBL" id="TQL77116.1"/>
    </source>
</evidence>
<dbReference type="PANTHER" id="PTHR23417:SF14">
    <property type="entry name" value="PENTACOTRIPEPTIDE-REPEAT REGION OF PRORP DOMAIN-CONTAINING PROTEIN"/>
    <property type="match status" value="1"/>
</dbReference>
<evidence type="ECO:0000256" key="3">
    <source>
        <dbReference type="ARBA" id="ARBA00022603"/>
    </source>
</evidence>
<dbReference type="NCBIfam" id="TIGR00091">
    <property type="entry name" value="tRNA (guanosine(46)-N7)-methyltransferase TrmB"/>
    <property type="match status" value="1"/>
</dbReference>
<feature type="binding site" evidence="7">
    <location>
        <position position="79"/>
    </location>
    <ligand>
        <name>S-adenosyl-L-methionine</name>
        <dbReference type="ChEBI" id="CHEBI:59789"/>
    </ligand>
</feature>
<feature type="binding site" evidence="7">
    <location>
        <begin position="200"/>
        <end position="203"/>
    </location>
    <ligand>
        <name>substrate</name>
    </ligand>
</feature>
<dbReference type="InterPro" id="IPR055361">
    <property type="entry name" value="tRNA_methyltr_TrmB_bact"/>
</dbReference>
<name>A0A543AX05_9ACTN</name>
<evidence type="ECO:0000256" key="5">
    <source>
        <dbReference type="ARBA" id="ARBA00022691"/>
    </source>
</evidence>
<dbReference type="Proteomes" id="UP000317043">
    <property type="component" value="Unassembled WGS sequence"/>
</dbReference>
<dbReference type="Gene3D" id="3.40.50.150">
    <property type="entry name" value="Vaccinia Virus protein VP39"/>
    <property type="match status" value="1"/>
</dbReference>
<comment type="similarity">
    <text evidence="7">Belongs to the class I-like SAM-binding methyltransferase superfamily. TrmB family.</text>
</comment>
<evidence type="ECO:0000313" key="9">
    <source>
        <dbReference type="Proteomes" id="UP000317043"/>
    </source>
</evidence>
<dbReference type="RefSeq" id="WP_211347675.1">
    <property type="nucleotide sequence ID" value="NZ_JBHTGS010000001.1"/>
</dbReference>
<feature type="binding site" evidence="7">
    <location>
        <position position="129"/>
    </location>
    <ligand>
        <name>S-adenosyl-L-methionine</name>
        <dbReference type="ChEBI" id="CHEBI:59789"/>
    </ligand>
</feature>
<reference evidence="8 9" key="1">
    <citation type="submission" date="2019-06" db="EMBL/GenBank/DDBJ databases">
        <title>Sequencing the genomes of 1000 actinobacteria strains.</title>
        <authorList>
            <person name="Klenk H.-P."/>
        </authorList>
    </citation>
    <scope>NUCLEOTIDE SEQUENCE [LARGE SCALE GENOMIC DNA]</scope>
    <source>
        <strain evidence="8 9">DSM 45928</strain>
    </source>
</reference>
<evidence type="ECO:0000256" key="1">
    <source>
        <dbReference type="ARBA" id="ARBA00000142"/>
    </source>
</evidence>
<protein>
    <recommendedName>
        <fullName evidence="7">tRNA (guanine-N(7)-)-methyltransferase</fullName>
        <ecNumber evidence="7">2.1.1.33</ecNumber>
    </recommendedName>
    <alternativeName>
        <fullName evidence="7">tRNA (guanine(46)-N(7))-methyltransferase</fullName>
    </alternativeName>
    <alternativeName>
        <fullName evidence="7">tRNA(m7G46)-methyltransferase</fullName>
    </alternativeName>
</protein>
<dbReference type="SUPFAM" id="SSF53335">
    <property type="entry name" value="S-adenosyl-L-methionine-dependent methyltransferases"/>
    <property type="match status" value="1"/>
</dbReference>
<evidence type="ECO:0000256" key="7">
    <source>
        <dbReference type="HAMAP-Rule" id="MF_01057"/>
    </source>
</evidence>
<gene>
    <name evidence="7" type="primary">trmB</name>
    <name evidence="8" type="ORF">FB566_2666</name>
</gene>
<feature type="binding site" evidence="7">
    <location>
        <position position="133"/>
    </location>
    <ligand>
        <name>substrate</name>
    </ligand>
</feature>
<feature type="binding site" evidence="7">
    <location>
        <position position="54"/>
    </location>
    <ligand>
        <name>S-adenosyl-L-methionine</name>
        <dbReference type="ChEBI" id="CHEBI:59789"/>
    </ligand>
</feature>
<dbReference type="InterPro" id="IPR029063">
    <property type="entry name" value="SAM-dependent_MTases_sf"/>
</dbReference>
<comment type="pathway">
    <text evidence="7">tRNA modification; N(7)-methylguanine-tRNA biosynthesis.</text>
</comment>
<comment type="caution">
    <text evidence="7">Lacks conserved residue(s) required for the propagation of feature annotation.</text>
</comment>
<evidence type="ECO:0000256" key="6">
    <source>
        <dbReference type="ARBA" id="ARBA00022694"/>
    </source>
</evidence>
<dbReference type="UniPathway" id="UPA00989"/>
<dbReference type="PANTHER" id="PTHR23417">
    <property type="entry name" value="3-DEOXY-D-MANNO-OCTULOSONIC-ACID TRANSFERASE/TRNA GUANINE-N 7 - -METHYLTRANSFERASE"/>
    <property type="match status" value="1"/>
</dbReference>
<keyword evidence="6 7" id="KW-0819">tRNA processing</keyword>
<dbReference type="HAMAP" id="MF_01057">
    <property type="entry name" value="tRNA_methyltr_TrmB"/>
    <property type="match status" value="1"/>
</dbReference>
<comment type="catalytic activity">
    <reaction evidence="1 7">
        <text>guanosine(46) in tRNA + S-adenosyl-L-methionine = N(7)-methylguanosine(46) in tRNA + S-adenosyl-L-homocysteine</text>
        <dbReference type="Rhea" id="RHEA:42708"/>
        <dbReference type="Rhea" id="RHEA-COMP:10188"/>
        <dbReference type="Rhea" id="RHEA-COMP:10189"/>
        <dbReference type="ChEBI" id="CHEBI:57856"/>
        <dbReference type="ChEBI" id="CHEBI:59789"/>
        <dbReference type="ChEBI" id="CHEBI:74269"/>
        <dbReference type="ChEBI" id="CHEBI:74480"/>
        <dbReference type="EC" id="2.1.1.33"/>
    </reaction>
</comment>
<dbReference type="InterPro" id="IPR003358">
    <property type="entry name" value="tRNA_(Gua-N-7)_MeTrfase_Trmb"/>
</dbReference>
<dbReference type="PROSITE" id="PS51625">
    <property type="entry name" value="SAM_MT_TRMB"/>
    <property type="match status" value="1"/>
</dbReference>
<comment type="caution">
    <text evidence="8">The sequence shown here is derived from an EMBL/GenBank/DDBJ whole genome shotgun (WGS) entry which is preliminary data.</text>
</comment>
<comment type="function">
    <text evidence="2 7">Catalyzes the formation of N(7)-methylguanine at position 46 (m7G46) in tRNA.</text>
</comment>
<dbReference type="GO" id="GO:0008176">
    <property type="term" value="F:tRNA (guanine(46)-N7)-methyltransferase activity"/>
    <property type="evidence" value="ECO:0007669"/>
    <property type="project" value="UniProtKB-UniRule"/>
</dbReference>
<dbReference type="GO" id="GO:0043527">
    <property type="term" value="C:tRNA methyltransferase complex"/>
    <property type="evidence" value="ECO:0007669"/>
    <property type="project" value="TreeGrafter"/>
</dbReference>
<evidence type="ECO:0000256" key="2">
    <source>
        <dbReference type="ARBA" id="ARBA00003015"/>
    </source>
</evidence>
<keyword evidence="9" id="KW-1185">Reference proteome</keyword>
<dbReference type="AlphaFoldDB" id="A0A543AX05"/>
<dbReference type="EC" id="2.1.1.33" evidence="7"/>